<gene>
    <name evidence="2" type="ORF">SSX86_023950</name>
</gene>
<feature type="compositionally biased region" description="Acidic residues" evidence="1">
    <location>
        <begin position="134"/>
        <end position="144"/>
    </location>
</feature>
<evidence type="ECO:0000256" key="1">
    <source>
        <dbReference type="SAM" id="MobiDB-lite"/>
    </source>
</evidence>
<organism evidence="2 3">
    <name type="scientific">Deinandra increscens subsp. villosa</name>
    <dbReference type="NCBI Taxonomy" id="3103831"/>
    <lineage>
        <taxon>Eukaryota</taxon>
        <taxon>Viridiplantae</taxon>
        <taxon>Streptophyta</taxon>
        <taxon>Embryophyta</taxon>
        <taxon>Tracheophyta</taxon>
        <taxon>Spermatophyta</taxon>
        <taxon>Magnoliopsida</taxon>
        <taxon>eudicotyledons</taxon>
        <taxon>Gunneridae</taxon>
        <taxon>Pentapetalae</taxon>
        <taxon>asterids</taxon>
        <taxon>campanulids</taxon>
        <taxon>Asterales</taxon>
        <taxon>Asteraceae</taxon>
        <taxon>Asteroideae</taxon>
        <taxon>Heliantheae alliance</taxon>
        <taxon>Madieae</taxon>
        <taxon>Madiinae</taxon>
        <taxon>Deinandra</taxon>
    </lineage>
</organism>
<dbReference type="EMBL" id="JBCNJP010000024">
    <property type="protein sequence ID" value="KAK9056588.1"/>
    <property type="molecule type" value="Genomic_DNA"/>
</dbReference>
<name>A0AAP0CNK8_9ASTR</name>
<reference evidence="2 3" key="1">
    <citation type="submission" date="2024-04" db="EMBL/GenBank/DDBJ databases">
        <title>The reference genome of an endangered Asteraceae, Deinandra increscens subsp. villosa, native to the Central Coast of California.</title>
        <authorList>
            <person name="Guilliams M."/>
            <person name="Hasenstab-Lehman K."/>
            <person name="Meyer R."/>
            <person name="Mcevoy S."/>
        </authorList>
    </citation>
    <scope>NUCLEOTIDE SEQUENCE [LARGE SCALE GENOMIC DNA]</scope>
    <source>
        <tissue evidence="2">Leaf</tissue>
    </source>
</reference>
<dbReference type="Proteomes" id="UP001408789">
    <property type="component" value="Unassembled WGS sequence"/>
</dbReference>
<feature type="region of interest" description="Disordered" evidence="1">
    <location>
        <begin position="120"/>
        <end position="153"/>
    </location>
</feature>
<protein>
    <submittedName>
        <fullName evidence="2">Uncharacterized protein</fullName>
    </submittedName>
</protein>
<evidence type="ECO:0000313" key="2">
    <source>
        <dbReference type="EMBL" id="KAK9056588.1"/>
    </source>
</evidence>
<comment type="caution">
    <text evidence="2">The sequence shown here is derived from an EMBL/GenBank/DDBJ whole genome shotgun (WGS) entry which is preliminary data.</text>
</comment>
<dbReference type="AlphaFoldDB" id="A0AAP0CNK8"/>
<keyword evidence="3" id="KW-1185">Reference proteome</keyword>
<evidence type="ECO:0000313" key="3">
    <source>
        <dbReference type="Proteomes" id="UP001408789"/>
    </source>
</evidence>
<sequence length="174" mass="19241">MGGRPEIHNQYASLIISDLLHTVISSTVANQPPISSTVANQPPPSLTSAVLTTIAADLAPSLQCPSLAEVLDPRNKMHYLGYSLTLKYGKDSKEEGEIKTLVKNTLMELFEHYKSKIGKEKEAKGTPSVATNLVDDDESDDDQDGYQKYLEEQDLLSNKKARKDFSIGDEEDWN</sequence>
<accession>A0AAP0CNK8</accession>
<proteinExistence type="predicted"/>